<dbReference type="PANTHER" id="PTHR14969:SF13">
    <property type="entry name" value="AT30094P"/>
    <property type="match status" value="1"/>
</dbReference>
<dbReference type="CDD" id="cd03392">
    <property type="entry name" value="PAP2_like_2"/>
    <property type="match status" value="1"/>
</dbReference>
<evidence type="ECO:0000256" key="1">
    <source>
        <dbReference type="SAM" id="Phobius"/>
    </source>
</evidence>
<dbReference type="AlphaFoldDB" id="A0A1I7IR51"/>
<dbReference type="EMBL" id="FPBL01000010">
    <property type="protein sequence ID" value="SFU75331.1"/>
    <property type="molecule type" value="Genomic_DNA"/>
</dbReference>
<dbReference type="OrthoDB" id="9801622at2"/>
<name>A0A1I7IR51_9PROT</name>
<sequence>MEQFFTTVLLSIEHFHVLGYWVAFLAALLVILIAWIMLWFVQYYLPRYGNRLWQATVLFGRTLRSRFADNPYVCRWMREHPGSIQFLAKRADYTHFFGLPLTLLVLSLAVTLVLLAEVAEDVATADSIVVVDHIAARLISTFRAPELIPIAIWITNWCAPPIIGVLLVVACLLLWLVNRRFAAVGLVISLLGASLFSVLNKLVFQRLRPDGAVLLEPSYSFPSSHATLSVAFYGFLGYLLIRSAKKWDTRIKLCFVMMGFIFLIGLSRIVLGVHYLSDVWAGYLVGLLWLIVGISVNEWLAATGRIDWNLPVGRYRKIMVFSLMLVAAIGVAGYLFTQVLIFRDLQ</sequence>
<feature type="transmembrane region" description="Helical" evidence="1">
    <location>
        <begin position="320"/>
        <end position="341"/>
    </location>
</feature>
<evidence type="ECO:0000313" key="3">
    <source>
        <dbReference type="EMBL" id="SFU75331.1"/>
    </source>
</evidence>
<feature type="transmembrane region" description="Helical" evidence="1">
    <location>
        <begin position="150"/>
        <end position="174"/>
    </location>
</feature>
<keyword evidence="1" id="KW-0812">Transmembrane</keyword>
<dbReference type="Gene3D" id="1.20.144.10">
    <property type="entry name" value="Phosphatidic acid phosphatase type 2/haloperoxidase"/>
    <property type="match status" value="1"/>
</dbReference>
<gene>
    <name evidence="3" type="ORF">SAMN05216339_11043</name>
</gene>
<feature type="transmembrane region" description="Helical" evidence="1">
    <location>
        <begin position="96"/>
        <end position="116"/>
    </location>
</feature>
<keyword evidence="1" id="KW-0472">Membrane</keyword>
<dbReference type="SUPFAM" id="SSF48317">
    <property type="entry name" value="Acid phosphatase/Vanadium-dependent haloperoxidase"/>
    <property type="match status" value="1"/>
</dbReference>
<feature type="transmembrane region" description="Helical" evidence="1">
    <location>
        <begin position="253"/>
        <end position="274"/>
    </location>
</feature>
<dbReference type="Pfam" id="PF01569">
    <property type="entry name" value="PAP2"/>
    <property type="match status" value="1"/>
</dbReference>
<feature type="transmembrane region" description="Helical" evidence="1">
    <location>
        <begin position="219"/>
        <end position="241"/>
    </location>
</feature>
<organism evidence="3 4">
    <name type="scientific">Nitrosomonas eutropha</name>
    <dbReference type="NCBI Taxonomy" id="916"/>
    <lineage>
        <taxon>Bacteria</taxon>
        <taxon>Pseudomonadati</taxon>
        <taxon>Pseudomonadota</taxon>
        <taxon>Betaproteobacteria</taxon>
        <taxon>Nitrosomonadales</taxon>
        <taxon>Nitrosomonadaceae</taxon>
        <taxon>Nitrosomonas</taxon>
    </lineage>
</organism>
<dbReference type="SMART" id="SM00014">
    <property type="entry name" value="acidPPc"/>
    <property type="match status" value="1"/>
</dbReference>
<feature type="transmembrane region" description="Helical" evidence="1">
    <location>
        <begin position="20"/>
        <end position="41"/>
    </location>
</feature>
<dbReference type="RefSeq" id="WP_074929118.1">
    <property type="nucleotide sequence ID" value="NZ_FPBL01000010.1"/>
</dbReference>
<evidence type="ECO:0000313" key="4">
    <source>
        <dbReference type="Proteomes" id="UP000183926"/>
    </source>
</evidence>
<keyword evidence="1" id="KW-1133">Transmembrane helix</keyword>
<feature type="transmembrane region" description="Helical" evidence="1">
    <location>
        <begin position="181"/>
        <end position="199"/>
    </location>
</feature>
<dbReference type="Proteomes" id="UP000183926">
    <property type="component" value="Unassembled WGS sequence"/>
</dbReference>
<feature type="transmembrane region" description="Helical" evidence="1">
    <location>
        <begin position="280"/>
        <end position="300"/>
    </location>
</feature>
<dbReference type="PANTHER" id="PTHR14969">
    <property type="entry name" value="SPHINGOSINE-1-PHOSPHATE PHOSPHOHYDROLASE"/>
    <property type="match status" value="1"/>
</dbReference>
<feature type="domain" description="Phosphatidic acid phosphatase type 2/haloperoxidase" evidence="2">
    <location>
        <begin position="184"/>
        <end position="294"/>
    </location>
</feature>
<accession>A0A1I7IR51</accession>
<reference evidence="3 4" key="1">
    <citation type="submission" date="2016-10" db="EMBL/GenBank/DDBJ databases">
        <authorList>
            <person name="de Groot N.N."/>
        </authorList>
    </citation>
    <scope>NUCLEOTIDE SEQUENCE [LARGE SCALE GENOMIC DNA]</scope>
    <source>
        <strain evidence="3 4">Nm24</strain>
    </source>
</reference>
<dbReference type="InterPro" id="IPR036938">
    <property type="entry name" value="PAP2/HPO_sf"/>
</dbReference>
<evidence type="ECO:0000259" key="2">
    <source>
        <dbReference type="SMART" id="SM00014"/>
    </source>
</evidence>
<protein>
    <submittedName>
        <fullName evidence="3">Undecaprenyl-diphosphatase</fullName>
    </submittedName>
</protein>
<proteinExistence type="predicted"/>
<dbReference type="InterPro" id="IPR000326">
    <property type="entry name" value="PAP2/HPO"/>
</dbReference>